<evidence type="ECO:0000256" key="9">
    <source>
        <dbReference type="ARBA" id="ARBA00022692"/>
    </source>
</evidence>
<keyword evidence="8" id="KW-0598">Phosphotransferase system</keyword>
<dbReference type="InterPro" id="IPR050893">
    <property type="entry name" value="Sugar_PTS"/>
</dbReference>
<dbReference type="InterPro" id="IPR013014">
    <property type="entry name" value="PTS_EIIC_2"/>
</dbReference>
<dbReference type="RefSeq" id="WP_345480279.1">
    <property type="nucleotide sequence ID" value="NZ_BAABLP010000002.1"/>
</dbReference>
<gene>
    <name evidence="14" type="ORF">GCM10025783_13430</name>
</gene>
<feature type="transmembrane region" description="Helical" evidence="12">
    <location>
        <begin position="312"/>
        <end position="335"/>
    </location>
</feature>
<evidence type="ECO:0000256" key="2">
    <source>
        <dbReference type="ARBA" id="ARBA00004651"/>
    </source>
</evidence>
<evidence type="ECO:0000313" key="15">
    <source>
        <dbReference type="Proteomes" id="UP001500121"/>
    </source>
</evidence>
<protein>
    <recommendedName>
        <fullName evidence="13">PTS EIIC type-2 domain-containing protein</fullName>
    </recommendedName>
</protein>
<evidence type="ECO:0000256" key="4">
    <source>
        <dbReference type="ARBA" id="ARBA00022475"/>
    </source>
</evidence>
<evidence type="ECO:0000259" key="13">
    <source>
        <dbReference type="PROSITE" id="PS51104"/>
    </source>
</evidence>
<keyword evidence="7" id="KW-0808">Transferase</keyword>
<feature type="transmembrane region" description="Helical" evidence="12">
    <location>
        <begin position="178"/>
        <end position="200"/>
    </location>
</feature>
<keyword evidence="10 12" id="KW-1133">Transmembrane helix</keyword>
<dbReference type="EMBL" id="BAABLP010000002">
    <property type="protein sequence ID" value="GAA4743218.1"/>
    <property type="molecule type" value="Genomic_DNA"/>
</dbReference>
<evidence type="ECO:0000256" key="10">
    <source>
        <dbReference type="ARBA" id="ARBA00022989"/>
    </source>
</evidence>
<keyword evidence="5" id="KW-0597">Phosphoprotein</keyword>
<evidence type="ECO:0000256" key="1">
    <source>
        <dbReference type="ARBA" id="ARBA00002434"/>
    </source>
</evidence>
<dbReference type="PANTHER" id="PTHR30181">
    <property type="entry name" value="MANNITOL PERMEASE IIC COMPONENT"/>
    <property type="match status" value="1"/>
</dbReference>
<dbReference type="Pfam" id="PF02378">
    <property type="entry name" value="PTS_EIIC"/>
    <property type="match status" value="1"/>
</dbReference>
<evidence type="ECO:0000313" key="14">
    <source>
        <dbReference type="EMBL" id="GAA4743218.1"/>
    </source>
</evidence>
<evidence type="ECO:0000256" key="3">
    <source>
        <dbReference type="ARBA" id="ARBA00022448"/>
    </source>
</evidence>
<keyword evidence="11 12" id="KW-0472">Membrane</keyword>
<keyword evidence="4" id="KW-1003">Cell membrane</keyword>
<evidence type="ECO:0000256" key="5">
    <source>
        <dbReference type="ARBA" id="ARBA00022553"/>
    </source>
</evidence>
<keyword evidence="15" id="KW-1185">Reference proteome</keyword>
<comment type="subcellular location">
    <subcellularLocation>
        <location evidence="2">Cell membrane</location>
        <topology evidence="2">Multi-pass membrane protein</topology>
    </subcellularLocation>
</comment>
<evidence type="ECO:0000256" key="6">
    <source>
        <dbReference type="ARBA" id="ARBA00022597"/>
    </source>
</evidence>
<keyword evidence="9 12" id="KW-0812">Transmembrane</keyword>
<accession>A0ABP8YYE6</accession>
<comment type="function">
    <text evidence="1">The phosphoenolpyruvate-dependent sugar phosphotransferase system (sugar PTS), a major carbohydrate active transport system, catalyzes the phosphorylation of incoming sugar substrates concomitantly with their translocation across the cell membrane. The enzyme II CmtAB PTS system is involved in D-mannitol transport.</text>
</comment>
<feature type="transmembrane region" description="Helical" evidence="12">
    <location>
        <begin position="355"/>
        <end position="379"/>
    </location>
</feature>
<feature type="transmembrane region" description="Helical" evidence="12">
    <location>
        <begin position="20"/>
        <end position="41"/>
    </location>
</feature>
<evidence type="ECO:0000256" key="8">
    <source>
        <dbReference type="ARBA" id="ARBA00022683"/>
    </source>
</evidence>
<organism evidence="14 15">
    <name type="scientific">Amnibacterium soli</name>
    <dbReference type="NCBI Taxonomy" id="1282736"/>
    <lineage>
        <taxon>Bacteria</taxon>
        <taxon>Bacillati</taxon>
        <taxon>Actinomycetota</taxon>
        <taxon>Actinomycetes</taxon>
        <taxon>Micrococcales</taxon>
        <taxon>Microbacteriaceae</taxon>
        <taxon>Amnibacterium</taxon>
    </lineage>
</organism>
<name>A0ABP8YYE6_9MICO</name>
<feature type="transmembrane region" description="Helical" evidence="12">
    <location>
        <begin position="140"/>
        <end position="157"/>
    </location>
</feature>
<dbReference type="InterPro" id="IPR003352">
    <property type="entry name" value="PTS_EIIC"/>
</dbReference>
<evidence type="ECO:0000256" key="7">
    <source>
        <dbReference type="ARBA" id="ARBA00022679"/>
    </source>
</evidence>
<evidence type="ECO:0000256" key="11">
    <source>
        <dbReference type="ARBA" id="ARBA00023136"/>
    </source>
</evidence>
<dbReference type="PANTHER" id="PTHR30181:SF2">
    <property type="entry name" value="PTS SYSTEM MANNITOL-SPECIFIC EIICBA COMPONENT"/>
    <property type="match status" value="1"/>
</dbReference>
<reference evidence="15" key="1">
    <citation type="journal article" date="2019" name="Int. J. Syst. Evol. Microbiol.">
        <title>The Global Catalogue of Microorganisms (GCM) 10K type strain sequencing project: providing services to taxonomists for standard genome sequencing and annotation.</title>
        <authorList>
            <consortium name="The Broad Institute Genomics Platform"/>
            <consortium name="The Broad Institute Genome Sequencing Center for Infectious Disease"/>
            <person name="Wu L."/>
            <person name="Ma J."/>
        </authorList>
    </citation>
    <scope>NUCLEOTIDE SEQUENCE [LARGE SCALE GENOMIC DNA]</scope>
    <source>
        <strain evidence="15">JCM 19015</strain>
    </source>
</reference>
<comment type="caution">
    <text evidence="14">The sequence shown here is derived from an EMBL/GenBank/DDBJ whole genome shotgun (WGS) entry which is preliminary data.</text>
</comment>
<feature type="transmembrane region" description="Helical" evidence="12">
    <location>
        <begin position="73"/>
        <end position="91"/>
    </location>
</feature>
<evidence type="ECO:0000256" key="12">
    <source>
        <dbReference type="SAM" id="Phobius"/>
    </source>
</evidence>
<feature type="transmembrane region" description="Helical" evidence="12">
    <location>
        <begin position="286"/>
        <end position="305"/>
    </location>
</feature>
<keyword evidence="6" id="KW-0762">Sugar transport</keyword>
<dbReference type="Proteomes" id="UP001500121">
    <property type="component" value="Unassembled WGS sequence"/>
</dbReference>
<proteinExistence type="predicted"/>
<sequence length="409" mass="41434">MSAYSPTVTGTGPRAAVQRFGAFLAGMIMPNLGAFIAWGLLTAVTIQNGWINLIARAVGAVPKDGTVAFADQVSVIVGPIIVFLLPILIGYTGGRLVHGQRGAVVGAIGTMGAVVAPVALHLAPAGLAAPKDITGLGPNFLAGFIMGPLTALILKLWDRLVDGKLASGFEMLVDNFSAGIIGAAMAIVGIYVLGPVIIFINTVLGNVVDFLVETGLLPLASIIVEPAKVLFLNNAIGNGVLVPLGTQQAQGGGTSILFMIESNPGPGLGILTAMLLFGPRAVRPTVPSAMIVHFLGGIHEIYFPYVLMKPILVIAAIVGGAAGVLSFVLLGGGLIAPASPGSIIAYILVSAPGTILANLVGVIIAAIVAALVGSLLLGFGRSEKVAMDLDEANARNAQNKGRKTAVAGA</sequence>
<keyword evidence="3" id="KW-0813">Transport</keyword>
<feature type="transmembrane region" description="Helical" evidence="12">
    <location>
        <begin position="103"/>
        <end position="120"/>
    </location>
</feature>
<dbReference type="PROSITE" id="PS51104">
    <property type="entry name" value="PTS_EIIC_TYPE_2"/>
    <property type="match status" value="1"/>
</dbReference>
<feature type="domain" description="PTS EIIC type-2" evidence="13">
    <location>
        <begin position="20"/>
        <end position="389"/>
    </location>
</feature>